<dbReference type="AlphaFoldDB" id="A0A2S9MBH3"/>
<sequence length="477" mass="49835">MTAAQISDVQACTLTLDVTSVIQTALNTYGAIFLPKGCYRTSGPIDNTNGVMVGAGAHQSFITSYDSTAADSVITAGGAAVIRDLGIGFNSSIITGSETQGQRNGIQTYSPVSGLALQRGSRIENLYISYTGTGIYNPTSPSAASMFSAQVENLEIQGYSYRGMDIAGQLQTGSVFENIYINNNNGSNLFTSSSDAGAQFGQCTSTGTTSNTDISEISINQLNVEWATVANAIRFCGVTGAHIGTVHIEQITLRNNFSGLIDWRNSSGRIGALSVYYTPIKTSGWYVVKLCDSTNLTANVSNLYNQTMFEVGVLNLHGLNDGSQVTSGNGLTGISNFYIFDRETSAVGPYVVRVGDYVWQTYQSDSSVYSSAPNDPHAMMTILPTPSGFNYPPQASSCGTGPTIAAGSTLQSGAVTVGTSGTACTLTFAGAGYPTQARGVVVDTAGGSTPPYTISKTGITISTATAGHTYAYSVWGN</sequence>
<proteinExistence type="predicted"/>
<dbReference type="Proteomes" id="UP000238982">
    <property type="component" value="Unassembled WGS sequence"/>
</dbReference>
<comment type="caution">
    <text evidence="1">The sequence shown here is derived from an EMBL/GenBank/DDBJ whole genome shotgun (WGS) entry which is preliminary data.</text>
</comment>
<dbReference type="EMBL" id="PVGH01000107">
    <property type="protein sequence ID" value="PRF54699.1"/>
    <property type="molecule type" value="Genomic_DNA"/>
</dbReference>
<gene>
    <name evidence="1" type="ORF">C6Q15_28495</name>
</gene>
<evidence type="ECO:0000313" key="1">
    <source>
        <dbReference type="EMBL" id="PRF54699.1"/>
    </source>
</evidence>
<evidence type="ECO:0000313" key="2">
    <source>
        <dbReference type="Proteomes" id="UP000238982"/>
    </source>
</evidence>
<accession>A0A2S9MBH3</accession>
<dbReference type="Gene3D" id="2.160.20.10">
    <property type="entry name" value="Single-stranded right-handed beta-helix, Pectin lyase-like"/>
    <property type="match status" value="1"/>
</dbReference>
<name>A0A2S9MBH3_9BURK</name>
<reference evidence="1 2" key="1">
    <citation type="submission" date="2018-03" db="EMBL/GenBank/DDBJ databases">
        <authorList>
            <person name="Keele B.F."/>
        </authorList>
    </citation>
    <scope>NUCLEOTIDE SEQUENCE [LARGE SCALE GENOMIC DNA]</scope>
    <source>
        <strain evidence="1 2">AU19729</strain>
    </source>
</reference>
<dbReference type="InterPro" id="IPR012334">
    <property type="entry name" value="Pectin_lyas_fold"/>
</dbReference>
<protein>
    <recommendedName>
        <fullName evidence="3">Pectate lyase superfamily protein domain-containing protein</fullName>
    </recommendedName>
</protein>
<evidence type="ECO:0008006" key="3">
    <source>
        <dbReference type="Google" id="ProtNLM"/>
    </source>
</evidence>
<organism evidence="1 2">
    <name type="scientific">Burkholderia multivorans</name>
    <dbReference type="NCBI Taxonomy" id="87883"/>
    <lineage>
        <taxon>Bacteria</taxon>
        <taxon>Pseudomonadati</taxon>
        <taxon>Pseudomonadota</taxon>
        <taxon>Betaproteobacteria</taxon>
        <taxon>Burkholderiales</taxon>
        <taxon>Burkholderiaceae</taxon>
        <taxon>Burkholderia</taxon>
        <taxon>Burkholderia cepacia complex</taxon>
    </lineage>
</organism>